<proteinExistence type="predicted"/>
<reference evidence="3" key="2">
    <citation type="journal article" date="2005" name="Nature">
        <title>The map-based sequence of the rice genome.</title>
        <authorList>
            <consortium name="International rice genome sequencing project (IRGSP)"/>
            <person name="Matsumoto T."/>
            <person name="Wu J."/>
            <person name="Kanamori H."/>
            <person name="Katayose Y."/>
            <person name="Fujisawa M."/>
            <person name="Namiki N."/>
            <person name="Mizuno H."/>
            <person name="Yamamoto K."/>
            <person name="Antonio B.A."/>
            <person name="Baba T."/>
            <person name="Sakata K."/>
            <person name="Nagamura Y."/>
            <person name="Aoki H."/>
            <person name="Arikawa K."/>
            <person name="Arita K."/>
            <person name="Bito T."/>
            <person name="Chiden Y."/>
            <person name="Fujitsuka N."/>
            <person name="Fukunaka R."/>
            <person name="Hamada M."/>
            <person name="Harada C."/>
            <person name="Hayashi A."/>
            <person name="Hijishita S."/>
            <person name="Honda M."/>
            <person name="Hosokawa S."/>
            <person name="Ichikawa Y."/>
            <person name="Idonuma A."/>
            <person name="Iijima M."/>
            <person name="Ikeda M."/>
            <person name="Ikeno M."/>
            <person name="Ito K."/>
            <person name="Ito S."/>
            <person name="Ito T."/>
            <person name="Ito Y."/>
            <person name="Ito Y."/>
            <person name="Iwabuchi A."/>
            <person name="Kamiya K."/>
            <person name="Karasawa W."/>
            <person name="Kurita K."/>
            <person name="Katagiri S."/>
            <person name="Kikuta A."/>
            <person name="Kobayashi H."/>
            <person name="Kobayashi N."/>
            <person name="Machita K."/>
            <person name="Maehara T."/>
            <person name="Masukawa M."/>
            <person name="Mizubayashi T."/>
            <person name="Mukai Y."/>
            <person name="Nagasaki H."/>
            <person name="Nagata Y."/>
            <person name="Naito S."/>
            <person name="Nakashima M."/>
            <person name="Nakama Y."/>
            <person name="Nakamichi Y."/>
            <person name="Nakamura M."/>
            <person name="Meguro A."/>
            <person name="Negishi M."/>
            <person name="Ohta I."/>
            <person name="Ohta T."/>
            <person name="Okamoto M."/>
            <person name="Ono N."/>
            <person name="Saji S."/>
            <person name="Sakaguchi M."/>
            <person name="Sakai K."/>
            <person name="Shibata M."/>
            <person name="Shimokawa T."/>
            <person name="Song J."/>
            <person name="Takazaki Y."/>
            <person name="Terasawa K."/>
            <person name="Tsugane M."/>
            <person name="Tsuji K."/>
            <person name="Ueda S."/>
            <person name="Waki K."/>
            <person name="Yamagata H."/>
            <person name="Yamamoto M."/>
            <person name="Yamamoto S."/>
            <person name="Yamane H."/>
            <person name="Yoshiki S."/>
            <person name="Yoshihara R."/>
            <person name="Yukawa K."/>
            <person name="Zhong H."/>
            <person name="Yano M."/>
            <person name="Yuan Q."/>
            <person name="Ouyang S."/>
            <person name="Liu J."/>
            <person name="Jones K.M."/>
            <person name="Gansberger K."/>
            <person name="Moffat K."/>
            <person name="Hill J."/>
            <person name="Bera J."/>
            <person name="Fadrosh D."/>
            <person name="Jin S."/>
            <person name="Johri S."/>
            <person name="Kim M."/>
            <person name="Overton L."/>
            <person name="Reardon M."/>
            <person name="Tsitrin T."/>
            <person name="Vuong H."/>
            <person name="Weaver B."/>
            <person name="Ciecko A."/>
            <person name="Tallon L."/>
            <person name="Jackson J."/>
            <person name="Pai G."/>
            <person name="Aken S.V."/>
            <person name="Utterback T."/>
            <person name="Reidmuller S."/>
            <person name="Feldblyum T."/>
            <person name="Hsiao J."/>
            <person name="Zismann V."/>
            <person name="Iobst S."/>
            <person name="de Vazeille A.R."/>
            <person name="Buell C.R."/>
            <person name="Ying K."/>
            <person name="Li Y."/>
            <person name="Lu T."/>
            <person name="Huang Y."/>
            <person name="Zhao Q."/>
            <person name="Feng Q."/>
            <person name="Zhang L."/>
            <person name="Zhu J."/>
            <person name="Weng Q."/>
            <person name="Mu J."/>
            <person name="Lu Y."/>
            <person name="Fan D."/>
            <person name="Liu Y."/>
            <person name="Guan J."/>
            <person name="Zhang Y."/>
            <person name="Yu S."/>
            <person name="Liu X."/>
            <person name="Zhang Y."/>
            <person name="Hong G."/>
            <person name="Han B."/>
            <person name="Choisne N."/>
            <person name="Demange N."/>
            <person name="Orjeda G."/>
            <person name="Samain S."/>
            <person name="Cattolico L."/>
            <person name="Pelletier E."/>
            <person name="Couloux A."/>
            <person name="Segurens B."/>
            <person name="Wincker P."/>
            <person name="D'Hont A."/>
            <person name="Scarpelli C."/>
            <person name="Weissenbach J."/>
            <person name="Salanoubat M."/>
            <person name="Quetier F."/>
            <person name="Yu Y."/>
            <person name="Kim H.R."/>
            <person name="Rambo T."/>
            <person name="Currie J."/>
            <person name="Collura K."/>
            <person name="Luo M."/>
            <person name="Yang T."/>
            <person name="Ammiraju J.S.S."/>
            <person name="Engler F."/>
            <person name="Soderlund C."/>
            <person name="Wing R.A."/>
            <person name="Palmer L.E."/>
            <person name="de la Bastide M."/>
            <person name="Spiegel L."/>
            <person name="Nascimento L."/>
            <person name="Zutavern T."/>
            <person name="O'Shaughnessy A."/>
            <person name="Dike S."/>
            <person name="Dedhia N."/>
            <person name="Preston R."/>
            <person name="Balija V."/>
            <person name="McCombie W.R."/>
            <person name="Chow T."/>
            <person name="Chen H."/>
            <person name="Chung M."/>
            <person name="Chen C."/>
            <person name="Shaw J."/>
            <person name="Wu H."/>
            <person name="Hsiao K."/>
            <person name="Chao Y."/>
            <person name="Chu M."/>
            <person name="Cheng C."/>
            <person name="Hour A."/>
            <person name="Lee P."/>
            <person name="Lin S."/>
            <person name="Lin Y."/>
            <person name="Liou J."/>
            <person name="Liu S."/>
            <person name="Hsing Y."/>
            <person name="Raghuvanshi S."/>
            <person name="Mohanty A."/>
            <person name="Bharti A.K."/>
            <person name="Gaur A."/>
            <person name="Gupta V."/>
            <person name="Kumar D."/>
            <person name="Ravi V."/>
            <person name="Vij S."/>
            <person name="Kapur A."/>
            <person name="Khurana P."/>
            <person name="Khurana P."/>
            <person name="Khurana J.P."/>
            <person name="Tyagi A.K."/>
            <person name="Gaikwad K."/>
            <person name="Singh A."/>
            <person name="Dalal V."/>
            <person name="Srivastava S."/>
            <person name="Dixit A."/>
            <person name="Pal A.K."/>
            <person name="Ghazi I.A."/>
            <person name="Yadav M."/>
            <person name="Pandit A."/>
            <person name="Bhargava A."/>
            <person name="Sureshbabu K."/>
            <person name="Batra K."/>
            <person name="Sharma T.R."/>
            <person name="Mohapatra T."/>
            <person name="Singh N.K."/>
            <person name="Messing J."/>
            <person name="Nelson A.B."/>
            <person name="Fuks G."/>
            <person name="Kavchok S."/>
            <person name="Keizer G."/>
            <person name="Linton E."/>
            <person name="Llaca V."/>
            <person name="Song R."/>
            <person name="Tanyolac B."/>
            <person name="Young S."/>
            <person name="Ho-Il K."/>
            <person name="Hahn J.H."/>
            <person name="Sangsakoo G."/>
            <person name="Vanavichit A."/>
            <person name="de Mattos Luiz.A.T."/>
            <person name="Zimmer P.D."/>
            <person name="Malone G."/>
            <person name="Dellagostin O."/>
            <person name="de Oliveira A.C."/>
            <person name="Bevan M."/>
            <person name="Bancroft I."/>
            <person name="Minx P."/>
            <person name="Cordum H."/>
            <person name="Wilson R."/>
            <person name="Cheng Z."/>
            <person name="Jin W."/>
            <person name="Jiang J."/>
            <person name="Leong S.A."/>
            <person name="Iwama H."/>
            <person name="Gojobori T."/>
            <person name="Itoh T."/>
            <person name="Niimura Y."/>
            <person name="Fujii Y."/>
            <person name="Habara T."/>
            <person name="Sakai H."/>
            <person name="Sato Y."/>
            <person name="Wilson G."/>
            <person name="Kumar K."/>
            <person name="McCouch S."/>
            <person name="Juretic N."/>
            <person name="Hoen D."/>
            <person name="Wright S."/>
            <person name="Bruskiewich R."/>
            <person name="Bureau T."/>
            <person name="Miyao A."/>
            <person name="Hirochika H."/>
            <person name="Nishikawa T."/>
            <person name="Kadowaki K."/>
            <person name="Sugiura M."/>
            <person name="Burr B."/>
            <person name="Sasaki T."/>
        </authorList>
    </citation>
    <scope>NUCLEOTIDE SEQUENCE [LARGE SCALE GENOMIC DNA]</scope>
    <source>
        <strain evidence="3">cv. Nipponbare</strain>
    </source>
</reference>
<dbReference type="EMBL" id="AP003342">
    <property type="protein sequence ID" value="BAD45170.1"/>
    <property type="molecule type" value="Genomic_DNA"/>
</dbReference>
<evidence type="ECO:0000313" key="2">
    <source>
        <dbReference type="EMBL" id="BAD45170.1"/>
    </source>
</evidence>
<evidence type="ECO:0000313" key="3">
    <source>
        <dbReference type="Proteomes" id="UP000000763"/>
    </source>
</evidence>
<gene>
    <name evidence="2" type="ORF">OSJNBb0049O23.13</name>
    <name evidence="1" type="ORF">P0697C12.9</name>
</gene>
<sequence>MEVENPGRPFDAVACRRNAVAAADMSRAAVPSDSPAEPPSAGGCAARVMAGDDDVIMTEKSVGVAGVSIASGFEGEIMIQERCIVWCISDQSKTIRIAVPAVMGEFNNVFRD</sequence>
<protein>
    <submittedName>
        <fullName evidence="2">Uncharacterized protein</fullName>
    </submittedName>
</protein>
<reference evidence="3" key="3">
    <citation type="journal article" date="2008" name="Nucleic Acids Res.">
        <title>The rice annotation project database (RAP-DB): 2008 update.</title>
        <authorList>
            <consortium name="The rice annotation project (RAP)"/>
        </authorList>
    </citation>
    <scope>GENOME REANNOTATION</scope>
    <source>
        <strain evidence="3">cv. Nipponbare</strain>
    </source>
</reference>
<evidence type="ECO:0000313" key="1">
    <source>
        <dbReference type="EMBL" id="BAD45072.1"/>
    </source>
</evidence>
<reference evidence="2" key="1">
    <citation type="journal article" date="2002" name="Nature">
        <title>The genome sequence and structure of rice chromosome 1.</title>
        <authorList>
            <person name="Sasaki T."/>
            <person name="Matsumoto T."/>
            <person name="Yamamoto K."/>
            <person name="Sakata K."/>
            <person name="Baba T."/>
            <person name="Katayose Y."/>
            <person name="Wu J."/>
            <person name="Niimura Y."/>
            <person name="Cheng Z."/>
            <person name="Nagamura Y."/>
            <person name="Antonio B.A."/>
            <person name="Kanamori H."/>
            <person name="Hosokawa S."/>
            <person name="Masukawa M."/>
            <person name="Arikawa K."/>
            <person name="Chiden Y."/>
            <person name="Hayashi M."/>
            <person name="Okamoto M."/>
            <person name="Ando T."/>
            <person name="Aoki H."/>
            <person name="Arita K."/>
            <person name="Hamada M."/>
            <person name="Harada C."/>
            <person name="Hijishita S."/>
            <person name="Honda M."/>
            <person name="Ichikawa Y."/>
            <person name="Idonuma A."/>
            <person name="Iijima M."/>
            <person name="Ikeda M."/>
            <person name="Ikeno M."/>
            <person name="Itoh S."/>
            <person name="Itoh T."/>
            <person name="Itoh Y."/>
            <person name="Itoh Y."/>
            <person name="Iwabuchi A."/>
            <person name="Kamiya K."/>
            <person name="Karasawa W."/>
            <person name="Katagiri S."/>
            <person name="Kikuta A."/>
            <person name="Kobayashi N."/>
            <person name="Kono I."/>
            <person name="Machita K."/>
            <person name="Maehara T."/>
            <person name="Mizuno H."/>
            <person name="Mizubayashi T."/>
            <person name="Mukai Y."/>
            <person name="Nagasaki H."/>
            <person name="Nakashima M."/>
            <person name="Nakama Y."/>
            <person name="Nakamichi Y."/>
            <person name="Nakamura M."/>
            <person name="Namiki N."/>
            <person name="Negishi M."/>
            <person name="Ohta I."/>
            <person name="Ono N."/>
            <person name="Saji S."/>
            <person name="Sakai K."/>
            <person name="Shibata M."/>
            <person name="Shimokawa T."/>
            <person name="Shomura A."/>
            <person name="Song J."/>
            <person name="Takazaki Y."/>
            <person name="Terasawa K."/>
            <person name="Tsuji K."/>
            <person name="Waki K."/>
            <person name="Yamagata H."/>
            <person name="Yamane H."/>
            <person name="Yoshiki S."/>
            <person name="Yoshihara R."/>
            <person name="Yukawa K."/>
            <person name="Zhong H."/>
            <person name="Iwama H."/>
            <person name="Endo T."/>
            <person name="Ito H."/>
            <person name="Hahn J.H."/>
            <person name="Kim H.I."/>
            <person name="Eun M.Y."/>
            <person name="Yano M."/>
            <person name="Jiang J."/>
            <person name="Gojobori T."/>
        </authorList>
    </citation>
    <scope>NUCLEOTIDE SEQUENCE</scope>
</reference>
<accession>Q656U5</accession>
<name>Q656U5_ORYSJ</name>
<dbReference type="Proteomes" id="UP000817658">
    <property type="component" value="Chromosome 1"/>
</dbReference>
<dbReference type="AlphaFoldDB" id="Q656U5"/>
<dbReference type="Proteomes" id="UP000000763">
    <property type="component" value="Chromosome 1"/>
</dbReference>
<dbReference type="EMBL" id="AP003296">
    <property type="protein sequence ID" value="BAD45072.1"/>
    <property type="molecule type" value="Genomic_DNA"/>
</dbReference>
<organism evidence="2">
    <name type="scientific">Oryza sativa subsp. japonica</name>
    <name type="common">Rice</name>
    <dbReference type="NCBI Taxonomy" id="39947"/>
    <lineage>
        <taxon>Eukaryota</taxon>
        <taxon>Viridiplantae</taxon>
        <taxon>Streptophyta</taxon>
        <taxon>Embryophyta</taxon>
        <taxon>Tracheophyta</taxon>
        <taxon>Spermatophyta</taxon>
        <taxon>Magnoliopsida</taxon>
        <taxon>Liliopsida</taxon>
        <taxon>Poales</taxon>
        <taxon>Poaceae</taxon>
        <taxon>BOP clade</taxon>
        <taxon>Oryzoideae</taxon>
        <taxon>Oryzeae</taxon>
        <taxon>Oryzinae</taxon>
        <taxon>Oryza</taxon>
        <taxon>Oryza sativa</taxon>
    </lineage>
</organism>